<feature type="signal peptide" evidence="1">
    <location>
        <begin position="1"/>
        <end position="18"/>
    </location>
</feature>
<keyword evidence="4" id="KW-1185">Reference proteome</keyword>
<dbReference type="EMBL" id="CP134890">
    <property type="protein sequence ID" value="WNM20599.1"/>
    <property type="molecule type" value="Genomic_DNA"/>
</dbReference>
<reference evidence="3 4" key="1">
    <citation type="submission" date="2023-09" db="EMBL/GenBank/DDBJ databases">
        <title>Flavobacterium sp. a novel bacteria isolate from Pepper rhizosphere.</title>
        <authorList>
            <person name="Peng Y."/>
            <person name="Lee J."/>
        </authorList>
    </citation>
    <scope>NUCLEOTIDE SEQUENCE [LARGE SCALE GENOMIC DNA]</scope>
    <source>
        <strain evidence="2">PMR2A8</strain>
        <strain evidence="3 4">PMTSA4</strain>
    </source>
</reference>
<dbReference type="EMBL" id="CP134878">
    <property type="protein sequence ID" value="WNM19210.1"/>
    <property type="molecule type" value="Genomic_DNA"/>
</dbReference>
<dbReference type="RefSeq" id="WP_313323965.1">
    <property type="nucleotide sequence ID" value="NZ_CP134878.1"/>
</dbReference>
<accession>A0AA96EYA1</accession>
<sequence>MKFKLLCLSLVCTFFVQAQDDELYFLKGRIVSQIKELNEIYVTNSRSESAAATNGSGDFSLFVKVGDTLKFSGLQIVPKKMVLSSNDVVKTLLVVALQPKVFELSEVKVNDHPEINAVSLGILQKPAKKYTPAERRLKTATSLDGAIGFGGVMSLDPLINWISGRTAMLKKELEVEKHERLKKKIENYFGEDYFISTLKIPAEYVNGFLFYAVEDEKLVQVASENNKSLMQFQLGEIAVKYLELISQKE</sequence>
<evidence type="ECO:0000256" key="1">
    <source>
        <dbReference type="SAM" id="SignalP"/>
    </source>
</evidence>
<keyword evidence="1" id="KW-0732">Signal</keyword>
<dbReference type="KEGG" id="fcj:RN605_07835"/>
<evidence type="ECO:0000313" key="4">
    <source>
        <dbReference type="Proteomes" id="UP001304515"/>
    </source>
</evidence>
<gene>
    <name evidence="3" type="ORF">RN605_07835</name>
    <name evidence="2" type="ORF">RN608_00665</name>
</gene>
<name>A0AA96EYA1_9FLAO</name>
<dbReference type="AlphaFoldDB" id="A0AA96EYA1"/>
<evidence type="ECO:0000313" key="3">
    <source>
        <dbReference type="EMBL" id="WNM20599.1"/>
    </source>
</evidence>
<organism evidence="3 4">
    <name type="scientific">Flavobacterium capsici</name>
    <dbReference type="NCBI Taxonomy" id="3075618"/>
    <lineage>
        <taxon>Bacteria</taxon>
        <taxon>Pseudomonadati</taxon>
        <taxon>Bacteroidota</taxon>
        <taxon>Flavobacteriia</taxon>
        <taxon>Flavobacteriales</taxon>
        <taxon>Flavobacteriaceae</taxon>
        <taxon>Flavobacterium</taxon>
    </lineage>
</organism>
<evidence type="ECO:0000313" key="2">
    <source>
        <dbReference type="EMBL" id="WNM19210.1"/>
    </source>
</evidence>
<proteinExistence type="predicted"/>
<protein>
    <recommendedName>
        <fullName evidence="5">DUF4369 domain-containing protein</fullName>
    </recommendedName>
</protein>
<accession>A0AA96EYJ7</accession>
<dbReference type="Proteomes" id="UP001304515">
    <property type="component" value="Chromosome"/>
</dbReference>
<evidence type="ECO:0008006" key="5">
    <source>
        <dbReference type="Google" id="ProtNLM"/>
    </source>
</evidence>
<feature type="chain" id="PRO_5044705200" description="DUF4369 domain-containing protein" evidence="1">
    <location>
        <begin position="19"/>
        <end position="249"/>
    </location>
</feature>